<dbReference type="GO" id="GO:0016491">
    <property type="term" value="F:oxidoreductase activity"/>
    <property type="evidence" value="ECO:0007669"/>
    <property type="project" value="UniProtKB-KW"/>
</dbReference>
<name>A0A0A1T701_9HYPO</name>
<dbReference type="InterPro" id="IPR026992">
    <property type="entry name" value="DIOX_N"/>
</dbReference>
<evidence type="ECO:0000313" key="7">
    <source>
        <dbReference type="Proteomes" id="UP000039046"/>
    </source>
</evidence>
<accession>A0A0A1T701</accession>
<evidence type="ECO:0000256" key="3">
    <source>
        <dbReference type="ARBA" id="ARBA00023004"/>
    </source>
</evidence>
<dbReference type="AlphaFoldDB" id="A0A0A1T701"/>
<dbReference type="Pfam" id="PF14226">
    <property type="entry name" value="DIOX_N"/>
    <property type="match status" value="1"/>
</dbReference>
<dbReference type="InterPro" id="IPR027443">
    <property type="entry name" value="IPNS-like_sf"/>
</dbReference>
<dbReference type="Gene3D" id="2.60.120.330">
    <property type="entry name" value="B-lactam Antibiotic, Isopenicillin N Synthase, Chain"/>
    <property type="match status" value="1"/>
</dbReference>
<dbReference type="EMBL" id="CDHN01000005">
    <property type="protein sequence ID" value="CEJ92916.1"/>
    <property type="molecule type" value="Genomic_DNA"/>
</dbReference>
<feature type="compositionally biased region" description="Polar residues" evidence="4">
    <location>
        <begin position="110"/>
        <end position="126"/>
    </location>
</feature>
<feature type="domain" description="Non-haem dioxygenase N-terminal" evidence="5">
    <location>
        <begin position="35"/>
        <end position="103"/>
    </location>
</feature>
<evidence type="ECO:0000256" key="4">
    <source>
        <dbReference type="SAM" id="MobiDB-lite"/>
    </source>
</evidence>
<organism evidence="6 7">
    <name type="scientific">[Torrubiella] hemipterigena</name>
    <dbReference type="NCBI Taxonomy" id="1531966"/>
    <lineage>
        <taxon>Eukaryota</taxon>
        <taxon>Fungi</taxon>
        <taxon>Dikarya</taxon>
        <taxon>Ascomycota</taxon>
        <taxon>Pezizomycotina</taxon>
        <taxon>Sordariomycetes</taxon>
        <taxon>Hypocreomycetidae</taxon>
        <taxon>Hypocreales</taxon>
        <taxon>Clavicipitaceae</taxon>
        <taxon>Clavicipitaceae incertae sedis</taxon>
        <taxon>'Torrubiella' clade</taxon>
    </lineage>
</organism>
<sequence>MTVPTTTDLALDSGNGTVIRKILTTPLRDALTSEIPVIDVADIFHPDESKRRAVADEVKTAAVNTGFFYIKNHGVDEEVVEAAHENMTKFFRQDLETKSKVDKIWRRNPRSTAARSQNRPLGTSLPSHRRSTMPRVLRSVKHSTGATKLSLITTLLVTTKLDSRLNSSELSTAMMFCLVCVAVWTSTLSSCIHLQRL</sequence>
<dbReference type="HOGENOM" id="CLU_1385049_0_0_1"/>
<evidence type="ECO:0000256" key="1">
    <source>
        <dbReference type="ARBA" id="ARBA00022723"/>
    </source>
</evidence>
<keyword evidence="3" id="KW-0408">Iron</keyword>
<keyword evidence="1" id="KW-0479">Metal-binding</keyword>
<reference evidence="6 7" key="1">
    <citation type="journal article" date="2015" name="Genome Announc.">
        <title>Draft Genome Sequence and Gene Annotation of the Entomopathogenic Fungus Verticillium hemipterigenum.</title>
        <authorList>
            <person name="Horn F."/>
            <person name="Habel A."/>
            <person name="Scharf D.H."/>
            <person name="Dworschak J."/>
            <person name="Brakhage A.A."/>
            <person name="Guthke R."/>
            <person name="Hertweck C."/>
            <person name="Linde J."/>
        </authorList>
    </citation>
    <scope>NUCLEOTIDE SEQUENCE [LARGE SCALE GENOMIC DNA]</scope>
</reference>
<dbReference type="GO" id="GO:0046872">
    <property type="term" value="F:metal ion binding"/>
    <property type="evidence" value="ECO:0007669"/>
    <property type="project" value="UniProtKB-KW"/>
</dbReference>
<dbReference type="SUPFAM" id="SSF51197">
    <property type="entry name" value="Clavaminate synthase-like"/>
    <property type="match status" value="1"/>
</dbReference>
<dbReference type="PANTHER" id="PTHR10209:SF867">
    <property type="entry name" value="2-OXOGLUTARATE (2OG) AND FE(II)-DEPENDENT OXYGENASE SUPERFAMILY PROTEIN"/>
    <property type="match status" value="1"/>
</dbReference>
<protein>
    <recommendedName>
        <fullName evidence="5">Non-haem dioxygenase N-terminal domain-containing protein</fullName>
    </recommendedName>
</protein>
<dbReference type="PANTHER" id="PTHR10209">
    <property type="entry name" value="OXIDOREDUCTASE, 2OG-FE II OXYGENASE FAMILY PROTEIN"/>
    <property type="match status" value="1"/>
</dbReference>
<evidence type="ECO:0000313" key="6">
    <source>
        <dbReference type="EMBL" id="CEJ92916.1"/>
    </source>
</evidence>
<evidence type="ECO:0000259" key="5">
    <source>
        <dbReference type="Pfam" id="PF14226"/>
    </source>
</evidence>
<feature type="region of interest" description="Disordered" evidence="4">
    <location>
        <begin position="107"/>
        <end position="135"/>
    </location>
</feature>
<dbReference type="Proteomes" id="UP000039046">
    <property type="component" value="Unassembled WGS sequence"/>
</dbReference>
<dbReference type="STRING" id="1531966.A0A0A1T701"/>
<keyword evidence="2" id="KW-0560">Oxidoreductase</keyword>
<dbReference type="OrthoDB" id="288590at2759"/>
<evidence type="ECO:0000256" key="2">
    <source>
        <dbReference type="ARBA" id="ARBA00023002"/>
    </source>
</evidence>
<proteinExistence type="predicted"/>
<keyword evidence="7" id="KW-1185">Reference proteome</keyword>
<gene>
    <name evidence="6" type="ORF">VHEMI08543</name>
</gene>